<accession>A0A645AK19</accession>
<gene>
    <name evidence="1" type="ORF">SDC9_100043</name>
</gene>
<proteinExistence type="predicted"/>
<comment type="caution">
    <text evidence="1">The sequence shown here is derived from an EMBL/GenBank/DDBJ whole genome shotgun (WGS) entry which is preliminary data.</text>
</comment>
<evidence type="ECO:0000313" key="1">
    <source>
        <dbReference type="EMBL" id="MPM53276.1"/>
    </source>
</evidence>
<sequence length="68" mass="7569">MCRLHSFTSPPVYAQNKYAKNGKGAGERSALSSAFARYVGMTLPWKRISVNRRILQENCGSAQKNSAY</sequence>
<protein>
    <submittedName>
        <fullName evidence="1">Uncharacterized protein</fullName>
    </submittedName>
</protein>
<reference evidence="1" key="1">
    <citation type="submission" date="2019-08" db="EMBL/GenBank/DDBJ databases">
        <authorList>
            <person name="Kucharzyk K."/>
            <person name="Murdoch R.W."/>
            <person name="Higgins S."/>
            <person name="Loffler F."/>
        </authorList>
    </citation>
    <scope>NUCLEOTIDE SEQUENCE</scope>
</reference>
<name>A0A645AK19_9ZZZZ</name>
<dbReference type="AlphaFoldDB" id="A0A645AK19"/>
<organism evidence="1">
    <name type="scientific">bioreactor metagenome</name>
    <dbReference type="NCBI Taxonomy" id="1076179"/>
    <lineage>
        <taxon>unclassified sequences</taxon>
        <taxon>metagenomes</taxon>
        <taxon>ecological metagenomes</taxon>
    </lineage>
</organism>
<dbReference type="EMBL" id="VSSQ01014261">
    <property type="protein sequence ID" value="MPM53276.1"/>
    <property type="molecule type" value="Genomic_DNA"/>
</dbReference>